<feature type="compositionally biased region" description="Basic and acidic residues" evidence="1">
    <location>
        <begin position="78"/>
        <end position="87"/>
    </location>
</feature>
<dbReference type="eggNOG" id="ENOG502ZJ9I">
    <property type="taxonomic scope" value="Bacteria"/>
</dbReference>
<dbReference type="AlphaFoldDB" id="N0E3E8"/>
<keyword evidence="2" id="KW-0472">Membrane</keyword>
<proteinExistence type="predicted"/>
<reference evidence="3 4" key="1">
    <citation type="journal article" date="2013" name="ISME J.">
        <title>A metabolic model for members of the genus Tetrasphaera involved in enhanced biological phosphorus removal.</title>
        <authorList>
            <person name="Kristiansen R."/>
            <person name="Nguyen H.T.T."/>
            <person name="Saunders A.M."/>
            <person name="Nielsen J.L."/>
            <person name="Wimmer R."/>
            <person name="Le V.Q."/>
            <person name="McIlroy S.J."/>
            <person name="Petrovski S."/>
            <person name="Seviour R.J."/>
            <person name="Calteau A."/>
            <person name="Nielsen K.L."/>
            <person name="Nielsen P.H."/>
        </authorList>
    </citation>
    <scope>NUCLEOTIDE SEQUENCE [LARGE SCALE GENOMIC DNA]</scope>
    <source>
        <strain evidence="3 4">Lp2</strain>
    </source>
</reference>
<organism evidence="3 4">
    <name type="scientific">Phycicoccus elongatus Lp2</name>
    <dbReference type="NCBI Taxonomy" id="1193181"/>
    <lineage>
        <taxon>Bacteria</taxon>
        <taxon>Bacillati</taxon>
        <taxon>Actinomycetota</taxon>
        <taxon>Actinomycetes</taxon>
        <taxon>Micrococcales</taxon>
        <taxon>Intrasporangiaceae</taxon>
        <taxon>Phycicoccus</taxon>
    </lineage>
</organism>
<dbReference type="STRING" id="1193181.BN10_920052"/>
<evidence type="ECO:0000256" key="1">
    <source>
        <dbReference type="SAM" id="MobiDB-lite"/>
    </source>
</evidence>
<keyword evidence="2" id="KW-0812">Transmembrane</keyword>
<accession>N0E3E8</accession>
<dbReference type="Proteomes" id="UP000013167">
    <property type="component" value="Unassembled WGS sequence"/>
</dbReference>
<feature type="region of interest" description="Disordered" evidence="1">
    <location>
        <begin position="42"/>
        <end position="87"/>
    </location>
</feature>
<name>N0E3E8_9MICO</name>
<evidence type="ECO:0000313" key="3">
    <source>
        <dbReference type="EMBL" id="CCH71422.1"/>
    </source>
</evidence>
<feature type="compositionally biased region" description="Low complexity" evidence="1">
    <location>
        <begin position="48"/>
        <end position="76"/>
    </location>
</feature>
<evidence type="ECO:0000313" key="4">
    <source>
        <dbReference type="Proteomes" id="UP000013167"/>
    </source>
</evidence>
<dbReference type="HOGENOM" id="CLU_2482243_0_0_11"/>
<dbReference type="RefSeq" id="WP_010851249.1">
    <property type="nucleotide sequence ID" value="NZ_HF570956.1"/>
</dbReference>
<comment type="caution">
    <text evidence="3">The sequence shown here is derived from an EMBL/GenBank/DDBJ whole genome shotgun (WGS) entry which is preliminary data.</text>
</comment>
<gene>
    <name evidence="3" type="ORF">BN10_920052</name>
</gene>
<sequence>MNDGGVGPGMGAFTVFFILAIVLWLLMRNMNARLRRMDYAHKQEDAQAARAAQTHSAGGDQAAQAAQAQPPTGGQAETADKANDAAT</sequence>
<dbReference type="EMBL" id="CAIZ01000166">
    <property type="protein sequence ID" value="CCH71422.1"/>
    <property type="molecule type" value="Genomic_DNA"/>
</dbReference>
<feature type="transmembrane region" description="Helical" evidence="2">
    <location>
        <begin position="6"/>
        <end position="27"/>
    </location>
</feature>
<keyword evidence="2" id="KW-1133">Transmembrane helix</keyword>
<keyword evidence="4" id="KW-1185">Reference proteome</keyword>
<protein>
    <submittedName>
        <fullName evidence="3">Uncharacterized protein</fullName>
    </submittedName>
</protein>
<evidence type="ECO:0000256" key="2">
    <source>
        <dbReference type="SAM" id="Phobius"/>
    </source>
</evidence>